<dbReference type="GO" id="GO:0016787">
    <property type="term" value="F:hydrolase activity"/>
    <property type="evidence" value="ECO:0007669"/>
    <property type="project" value="UniProtKB-KW"/>
</dbReference>
<dbReference type="SFLD" id="SFLDS00003">
    <property type="entry name" value="Haloacid_Dehalogenase"/>
    <property type="match status" value="1"/>
</dbReference>
<comment type="caution">
    <text evidence="1">The sequence shown here is derived from an EMBL/GenBank/DDBJ whole genome shotgun (WGS) entry which is preliminary data.</text>
</comment>
<dbReference type="EMBL" id="SNWP01000011">
    <property type="protein sequence ID" value="TDO26272.1"/>
    <property type="molecule type" value="Genomic_DNA"/>
</dbReference>
<dbReference type="SFLD" id="SFLDG01129">
    <property type="entry name" value="C1.5:_HAD__Beta-PGM__Phosphata"/>
    <property type="match status" value="1"/>
</dbReference>
<dbReference type="InterPro" id="IPR023214">
    <property type="entry name" value="HAD_sf"/>
</dbReference>
<protein>
    <submittedName>
        <fullName evidence="1">Putative hydrolase of the HAD superfamily</fullName>
    </submittedName>
</protein>
<dbReference type="Proteomes" id="UP000295741">
    <property type="component" value="Unassembled WGS sequence"/>
</dbReference>
<organism evidence="1 2">
    <name type="scientific">Sediminibacterium goheungense</name>
    <dbReference type="NCBI Taxonomy" id="1086393"/>
    <lineage>
        <taxon>Bacteria</taxon>
        <taxon>Pseudomonadati</taxon>
        <taxon>Bacteroidota</taxon>
        <taxon>Chitinophagia</taxon>
        <taxon>Chitinophagales</taxon>
        <taxon>Chitinophagaceae</taxon>
        <taxon>Sediminibacterium</taxon>
    </lineage>
</organism>
<dbReference type="PRINTS" id="PR00413">
    <property type="entry name" value="HADHALOGNASE"/>
</dbReference>
<dbReference type="AlphaFoldDB" id="A0A4R6IUK2"/>
<dbReference type="RefSeq" id="WP_133474134.1">
    <property type="nucleotide sequence ID" value="NZ_SNWP01000011.1"/>
</dbReference>
<dbReference type="InterPro" id="IPR036412">
    <property type="entry name" value="HAD-like_sf"/>
</dbReference>
<evidence type="ECO:0000313" key="2">
    <source>
        <dbReference type="Proteomes" id="UP000295741"/>
    </source>
</evidence>
<dbReference type="NCBIfam" id="TIGR01509">
    <property type="entry name" value="HAD-SF-IA-v3"/>
    <property type="match status" value="1"/>
</dbReference>
<dbReference type="PANTHER" id="PTHR43611">
    <property type="entry name" value="ALPHA-D-GLUCOSE 1-PHOSPHATE PHOSPHATASE"/>
    <property type="match status" value="1"/>
</dbReference>
<name>A0A4R6IUK2_9BACT</name>
<keyword evidence="1" id="KW-0378">Hydrolase</keyword>
<dbReference type="Pfam" id="PF00702">
    <property type="entry name" value="Hydrolase"/>
    <property type="match status" value="1"/>
</dbReference>
<accession>A0A4R6IUK2</accession>
<dbReference type="Gene3D" id="1.10.150.240">
    <property type="entry name" value="Putative phosphatase, domain 2"/>
    <property type="match status" value="1"/>
</dbReference>
<dbReference type="InterPro" id="IPR006439">
    <property type="entry name" value="HAD-SF_hydro_IA"/>
</dbReference>
<reference evidence="1 2" key="1">
    <citation type="submission" date="2019-03" db="EMBL/GenBank/DDBJ databases">
        <title>Genomic Encyclopedia of Archaeal and Bacterial Type Strains, Phase II (KMG-II): from individual species to whole genera.</title>
        <authorList>
            <person name="Goeker M."/>
        </authorList>
    </citation>
    <scope>NUCLEOTIDE SEQUENCE [LARGE SCALE GENOMIC DNA]</scope>
    <source>
        <strain evidence="1 2">DSM 28323</strain>
    </source>
</reference>
<sequence length="206" mass="24008">MTNVKNILFDLGGVFLDINYQLTEQAFIDLGITDFGQRFNQQFSNTLFEDLETGKIDPETFYEAFRKETGTNLSNQAIETAWNALLLDFPTERLEWLEAIGKKYAVYLYSNTNIIHYQCFMKMFEERFGGRSFNEYFRTAYYSHELGMRKPYPASYTRIMELEQLNPAETLFIDDTLKNIEGARAAGLQTRWLQPGMLVQEIVSSE</sequence>
<dbReference type="CDD" id="cd02603">
    <property type="entry name" value="HAD_sEH-N_like"/>
    <property type="match status" value="1"/>
</dbReference>
<dbReference type="SUPFAM" id="SSF56784">
    <property type="entry name" value="HAD-like"/>
    <property type="match status" value="1"/>
</dbReference>
<dbReference type="InterPro" id="IPR023198">
    <property type="entry name" value="PGP-like_dom2"/>
</dbReference>
<evidence type="ECO:0000313" key="1">
    <source>
        <dbReference type="EMBL" id="TDO26272.1"/>
    </source>
</evidence>
<dbReference type="OrthoDB" id="9797415at2"/>
<dbReference type="PANTHER" id="PTHR43611:SF3">
    <property type="entry name" value="FLAVIN MONONUCLEOTIDE HYDROLASE 1, CHLOROPLATIC"/>
    <property type="match status" value="1"/>
</dbReference>
<gene>
    <name evidence="1" type="ORF">BC659_1577</name>
</gene>
<proteinExistence type="predicted"/>
<dbReference type="Gene3D" id="3.40.50.1000">
    <property type="entry name" value="HAD superfamily/HAD-like"/>
    <property type="match status" value="1"/>
</dbReference>
<keyword evidence="2" id="KW-1185">Reference proteome</keyword>
<dbReference type="NCBIfam" id="TIGR01549">
    <property type="entry name" value="HAD-SF-IA-v1"/>
    <property type="match status" value="1"/>
</dbReference>